<keyword evidence="2" id="KW-1185">Reference proteome</keyword>
<proteinExistence type="predicted"/>
<name>A0ACB9J2G6_9ASTR</name>
<sequence length="112" mass="12434">MELEDATEGFSEGNFLAEGGFGSVHRGALKDGRMVAVIASSQGDSEFYSEADVLSCAQHRNVVMLIGFCVEDGRRLLVYEYMVLWILTFMGVITGYCNGLRDRRSRLELLEG</sequence>
<protein>
    <submittedName>
        <fullName evidence="1">Uncharacterized protein</fullName>
    </submittedName>
</protein>
<organism evidence="1 2">
    <name type="scientific">Smallanthus sonchifolius</name>
    <dbReference type="NCBI Taxonomy" id="185202"/>
    <lineage>
        <taxon>Eukaryota</taxon>
        <taxon>Viridiplantae</taxon>
        <taxon>Streptophyta</taxon>
        <taxon>Embryophyta</taxon>
        <taxon>Tracheophyta</taxon>
        <taxon>Spermatophyta</taxon>
        <taxon>Magnoliopsida</taxon>
        <taxon>eudicotyledons</taxon>
        <taxon>Gunneridae</taxon>
        <taxon>Pentapetalae</taxon>
        <taxon>asterids</taxon>
        <taxon>campanulids</taxon>
        <taxon>Asterales</taxon>
        <taxon>Asteraceae</taxon>
        <taxon>Asteroideae</taxon>
        <taxon>Heliantheae alliance</taxon>
        <taxon>Millerieae</taxon>
        <taxon>Smallanthus</taxon>
    </lineage>
</organism>
<comment type="caution">
    <text evidence="1">The sequence shown here is derived from an EMBL/GenBank/DDBJ whole genome shotgun (WGS) entry which is preliminary data.</text>
</comment>
<reference evidence="1 2" key="2">
    <citation type="journal article" date="2022" name="Mol. Ecol. Resour.">
        <title>The genomes of chicory, endive, great burdock and yacon provide insights into Asteraceae paleo-polyploidization history and plant inulin production.</title>
        <authorList>
            <person name="Fan W."/>
            <person name="Wang S."/>
            <person name="Wang H."/>
            <person name="Wang A."/>
            <person name="Jiang F."/>
            <person name="Liu H."/>
            <person name="Zhao H."/>
            <person name="Xu D."/>
            <person name="Zhang Y."/>
        </authorList>
    </citation>
    <scope>NUCLEOTIDE SEQUENCE [LARGE SCALE GENOMIC DNA]</scope>
    <source>
        <strain evidence="2">cv. Yunnan</strain>
        <tissue evidence="1">Leaves</tissue>
    </source>
</reference>
<dbReference type="Proteomes" id="UP001056120">
    <property type="component" value="Linkage Group LG05"/>
</dbReference>
<evidence type="ECO:0000313" key="2">
    <source>
        <dbReference type="Proteomes" id="UP001056120"/>
    </source>
</evidence>
<accession>A0ACB9J2G6</accession>
<gene>
    <name evidence="1" type="ORF">L1987_14139</name>
</gene>
<dbReference type="EMBL" id="CM042022">
    <property type="protein sequence ID" value="KAI3814499.1"/>
    <property type="molecule type" value="Genomic_DNA"/>
</dbReference>
<reference evidence="2" key="1">
    <citation type="journal article" date="2022" name="Mol. Ecol. Resour.">
        <title>The genomes of chicory, endive, great burdock and yacon provide insights into Asteraceae palaeo-polyploidization history and plant inulin production.</title>
        <authorList>
            <person name="Fan W."/>
            <person name="Wang S."/>
            <person name="Wang H."/>
            <person name="Wang A."/>
            <person name="Jiang F."/>
            <person name="Liu H."/>
            <person name="Zhao H."/>
            <person name="Xu D."/>
            <person name="Zhang Y."/>
        </authorList>
    </citation>
    <scope>NUCLEOTIDE SEQUENCE [LARGE SCALE GENOMIC DNA]</scope>
    <source>
        <strain evidence="2">cv. Yunnan</strain>
    </source>
</reference>
<evidence type="ECO:0000313" key="1">
    <source>
        <dbReference type="EMBL" id="KAI3814499.1"/>
    </source>
</evidence>